<evidence type="ECO:0000313" key="2">
    <source>
        <dbReference type="Proteomes" id="UP000790709"/>
    </source>
</evidence>
<keyword evidence="2" id="KW-1185">Reference proteome</keyword>
<evidence type="ECO:0000313" key="1">
    <source>
        <dbReference type="EMBL" id="KAH7920891.1"/>
    </source>
</evidence>
<dbReference type="Proteomes" id="UP000790709">
    <property type="component" value="Unassembled WGS sequence"/>
</dbReference>
<gene>
    <name evidence="1" type="ORF">BV22DRAFT_770047</name>
</gene>
<dbReference type="EMBL" id="MU266553">
    <property type="protein sequence ID" value="KAH7920891.1"/>
    <property type="molecule type" value="Genomic_DNA"/>
</dbReference>
<reference evidence="1" key="1">
    <citation type="journal article" date="2021" name="New Phytol.">
        <title>Evolutionary innovations through gain and loss of genes in the ectomycorrhizal Boletales.</title>
        <authorList>
            <person name="Wu G."/>
            <person name="Miyauchi S."/>
            <person name="Morin E."/>
            <person name="Kuo A."/>
            <person name="Drula E."/>
            <person name="Varga T."/>
            <person name="Kohler A."/>
            <person name="Feng B."/>
            <person name="Cao Y."/>
            <person name="Lipzen A."/>
            <person name="Daum C."/>
            <person name="Hundley H."/>
            <person name="Pangilinan J."/>
            <person name="Johnson J."/>
            <person name="Barry K."/>
            <person name="LaButti K."/>
            <person name="Ng V."/>
            <person name="Ahrendt S."/>
            <person name="Min B."/>
            <person name="Choi I.G."/>
            <person name="Park H."/>
            <person name="Plett J.M."/>
            <person name="Magnuson J."/>
            <person name="Spatafora J.W."/>
            <person name="Nagy L.G."/>
            <person name="Henrissat B."/>
            <person name="Grigoriev I.V."/>
            <person name="Yang Z.L."/>
            <person name="Xu J."/>
            <person name="Martin F.M."/>
        </authorList>
    </citation>
    <scope>NUCLEOTIDE SEQUENCE</scope>
    <source>
        <strain evidence="1">KUC20120723A-06</strain>
    </source>
</reference>
<organism evidence="1 2">
    <name type="scientific">Leucogyrophana mollusca</name>
    <dbReference type="NCBI Taxonomy" id="85980"/>
    <lineage>
        <taxon>Eukaryota</taxon>
        <taxon>Fungi</taxon>
        <taxon>Dikarya</taxon>
        <taxon>Basidiomycota</taxon>
        <taxon>Agaricomycotina</taxon>
        <taxon>Agaricomycetes</taxon>
        <taxon>Agaricomycetidae</taxon>
        <taxon>Boletales</taxon>
        <taxon>Boletales incertae sedis</taxon>
        <taxon>Leucogyrophana</taxon>
    </lineage>
</organism>
<sequence>MYLLNTSTLQLEQPRDACPKYAILSHVWGEEEVTFRDINGPDAVKLRGYAKIERCCAQALADGHKYAWVDTCCIDKSSSAELSEAINSMYRWYERAAVCYAYLADVPSDEDPTDKDSKFRHSRYFKRGWTLQEVIAPWRVEFFAMDWIKIGTKASEISVIAEVTGVDSRVLSKTLSLAEVSVAKKMSWASRRDTTRIEDRAYSLMGIFGVHLPLLYGEGANAFIRLQHEIVRTSNDQSIFAWGYDDQRVLDRRDHNWGRLFAPSPFHFHSSANFDRILPSDFLALFASSLSKDTSYKSHFSITNSGAQITLPVKSTRSGYTVALACVNASAIDSCFVWLNLSHDRDGILRRIGIGCAAKTEPRNKYFLKKIIIATDKDNPKRLVYPPGVPPPLSPPSRMNLDFRLAIREGFVLCTPPPAQGPYPLQPEDGTLVWNWKHSGVECILAFRNKFSEVGFIVTIGRWLRGVCVHVASVRNVDQCSGRDPLSVRPSPPLSSLSSHLYPFYSTSLPSNIDTGYDRPDHTLADGSRGCASAPDWTSRPLSLGKRATVSCLREWDSFNVIIAVGHPNVHRCVDENTQSQAHRLRTIQVGGVGLLEGPATPNASSSPASSPISSPISTRALPLPPPINPPPSPPLLKANNNQTSSINDCAEPLPIGNAHSLTTCTVAPIPRALSNSGDGGRGSESTTVGQGKRKEREGESDTNGSISDGRVESDSVAVVAPVSKKRKVDVVSDLSKSASSITSARRRSSRLKKRQTAERISHESRNGVQ</sequence>
<name>A0ACB8B594_9AGAM</name>
<protein>
    <submittedName>
        <fullName evidence="1">HET-domain-containing protein</fullName>
    </submittedName>
</protein>
<accession>A0ACB8B594</accession>
<comment type="caution">
    <text evidence="1">The sequence shown here is derived from an EMBL/GenBank/DDBJ whole genome shotgun (WGS) entry which is preliminary data.</text>
</comment>
<proteinExistence type="predicted"/>